<dbReference type="GO" id="GO:0043161">
    <property type="term" value="P:proteasome-mediated ubiquitin-dependent protein catabolic process"/>
    <property type="evidence" value="ECO:0007669"/>
    <property type="project" value="EnsemblFungi"/>
</dbReference>
<keyword evidence="2 4" id="KW-0647">Proteasome</keyword>
<feature type="domain" description="PCI" evidence="3">
    <location>
        <begin position="71"/>
        <end position="256"/>
    </location>
</feature>
<sequence length="280" mass="31519">MAERELQEILRKIKSSKDYATSSKLLANAKVNLLKLNALVPQASTPQTILLLAREVFEQGALVSIRAKDPDTFTRYVHQLKAFYELSPERLPSTNSEKNKITGLYLLLLLTQGDYAGFHTELECLELSSSAEQQNPGVTAVESDRYLGYPIKLERWLMEGTYDLVWKAMASREVPSEEYSVFSEILISQIRTEIANNSEQAYPCLPISSTKSLLFLESEGSVISFAQSRGWSIKDGWIYFPVQEAKSSLNDIDGNENENEFSKIIIENALGYAQDLETIV</sequence>
<name>A0A0B1PB05_UNCNE</name>
<organism evidence="4 5">
    <name type="scientific">Uncinula necator</name>
    <name type="common">Grape powdery mildew</name>
    <dbReference type="NCBI Taxonomy" id="52586"/>
    <lineage>
        <taxon>Eukaryota</taxon>
        <taxon>Fungi</taxon>
        <taxon>Dikarya</taxon>
        <taxon>Ascomycota</taxon>
        <taxon>Pezizomycotina</taxon>
        <taxon>Leotiomycetes</taxon>
        <taxon>Erysiphales</taxon>
        <taxon>Erysiphaceae</taxon>
        <taxon>Erysiphe</taxon>
    </lineage>
</organism>
<evidence type="ECO:0000313" key="5">
    <source>
        <dbReference type="Proteomes" id="UP000030854"/>
    </source>
</evidence>
<dbReference type="AlphaFoldDB" id="A0A0B1PB05"/>
<evidence type="ECO:0000259" key="3">
    <source>
        <dbReference type="PROSITE" id="PS50250"/>
    </source>
</evidence>
<dbReference type="GO" id="GO:0034399">
    <property type="term" value="C:nuclear periphery"/>
    <property type="evidence" value="ECO:0007669"/>
    <property type="project" value="EnsemblFungi"/>
</dbReference>
<dbReference type="Pfam" id="PF10075">
    <property type="entry name" value="CSN8_PSD8_EIF3K"/>
    <property type="match status" value="1"/>
</dbReference>
<dbReference type="FunFam" id="1.25.40.990:FF:000001">
    <property type="entry name" value="26S proteasome non-ATPase regulatory subunit"/>
    <property type="match status" value="1"/>
</dbReference>
<dbReference type="GO" id="GO:0005829">
    <property type="term" value="C:cytosol"/>
    <property type="evidence" value="ECO:0007669"/>
    <property type="project" value="TreeGrafter"/>
</dbReference>
<keyword evidence="5" id="KW-1185">Reference proteome</keyword>
<accession>A0A0B1PB05</accession>
<dbReference type="PROSITE" id="PS50250">
    <property type="entry name" value="PCI"/>
    <property type="match status" value="1"/>
</dbReference>
<proteinExistence type="inferred from homology"/>
<dbReference type="PANTHER" id="PTHR12387">
    <property type="entry name" value="26S PROTEASOME NON-ATPASE REGULATORY SUBUNIT 8"/>
    <property type="match status" value="1"/>
</dbReference>
<dbReference type="PANTHER" id="PTHR12387:SF0">
    <property type="entry name" value="26S PROTEASOME NON-ATPASE REGULATORY SUBUNIT 8"/>
    <property type="match status" value="1"/>
</dbReference>
<dbReference type="InterPro" id="IPR000717">
    <property type="entry name" value="PCI_dom"/>
</dbReference>
<dbReference type="EMBL" id="JNVN01000400">
    <property type="protein sequence ID" value="KHJ35433.1"/>
    <property type="molecule type" value="Genomic_DNA"/>
</dbReference>
<dbReference type="InterPro" id="IPR033464">
    <property type="entry name" value="CSN8_PSD8_EIF3K"/>
</dbReference>
<dbReference type="OMA" id="HIMDGYF"/>
<dbReference type="STRING" id="52586.A0A0B1PB05"/>
<dbReference type="HOGENOM" id="CLU_046003_1_1_1"/>
<gene>
    <name evidence="4" type="ORF">EV44_g5801</name>
</gene>
<evidence type="ECO:0000256" key="2">
    <source>
        <dbReference type="ARBA" id="ARBA00022942"/>
    </source>
</evidence>
<dbReference type="Proteomes" id="UP000030854">
    <property type="component" value="Unassembled WGS sequence"/>
</dbReference>
<dbReference type="GO" id="GO:0000785">
    <property type="term" value="C:chromatin"/>
    <property type="evidence" value="ECO:0007669"/>
    <property type="project" value="EnsemblFungi"/>
</dbReference>
<comment type="caution">
    <text evidence="4">The sequence shown here is derived from an EMBL/GenBank/DDBJ whole genome shotgun (WGS) entry which is preliminary data.</text>
</comment>
<dbReference type="Gene3D" id="1.25.40.990">
    <property type="match status" value="1"/>
</dbReference>
<evidence type="ECO:0000313" key="4">
    <source>
        <dbReference type="EMBL" id="KHJ35433.1"/>
    </source>
</evidence>
<evidence type="ECO:0000256" key="1">
    <source>
        <dbReference type="ARBA" id="ARBA00009627"/>
    </source>
</evidence>
<dbReference type="InterPro" id="IPR006746">
    <property type="entry name" value="26S_Psome_Rpn12"/>
</dbReference>
<protein>
    <submittedName>
        <fullName evidence="4">Putative 26s proteasome regulatory subunit rpn12</fullName>
    </submittedName>
</protein>
<dbReference type="GO" id="GO:0008541">
    <property type="term" value="C:proteasome regulatory particle, lid subcomplex"/>
    <property type="evidence" value="ECO:0007669"/>
    <property type="project" value="EnsemblFungi"/>
</dbReference>
<dbReference type="GO" id="GO:0034515">
    <property type="term" value="C:proteasome storage granule"/>
    <property type="evidence" value="ECO:0007669"/>
    <property type="project" value="EnsemblFungi"/>
</dbReference>
<reference evidence="4 5" key="1">
    <citation type="journal article" date="2014" name="BMC Genomics">
        <title>Adaptive genomic structural variation in the grape powdery mildew pathogen, Erysiphe necator.</title>
        <authorList>
            <person name="Jones L."/>
            <person name="Riaz S."/>
            <person name="Morales-Cruz A."/>
            <person name="Amrine K.C."/>
            <person name="McGuire B."/>
            <person name="Gubler W.D."/>
            <person name="Walker M.A."/>
            <person name="Cantu D."/>
        </authorList>
    </citation>
    <scope>NUCLEOTIDE SEQUENCE [LARGE SCALE GENOMIC DNA]</scope>
    <source>
        <strain evidence="5">c</strain>
    </source>
</reference>
<comment type="similarity">
    <text evidence="1">Belongs to the proteasome subunit S14 family.</text>
</comment>